<sequence length="518" mass="60607">MASSSPTIIHDGHQSFISGSTVEQQQYAQHFDNRRVPDVDIMIVEGCIHDPETIIPTSVPGFVQIQFDGVTRLGALSVFEVKHNSDGVPCLNGLKMKQNLTRTEQPVVTPLNESTIIGETNSESASAARKILSNTINTDQSFMEILNVIEKQQQQFNFVEIKDKYKLFGAQFRDFILTTWFPIYEPVITKDDEYNINDFIHLAGPAYNHRLPKILRQRLELSLNFYDKHQHLGSPKVFKNYFKYGIQEMAKETDHVPCLQLKFWPKDIQPFLKRFEVNRPQLYEIIIQNSSMHVIPKWSTKTPKTDQDIEFRYSFSTIERLLAEHRIKNERILNGIARSIYYRYLKVVPVIIPSYFVKTTVLWMCETQDLSVINDPRQIAHAWIKFACQQLRQYSCQHYFIDQLNILAPYSHEQLDGARQILEVGVDLDELVQFNILSEKQQMVAEDNQEMEAFIRQLKVTHFFQAIEDYRLLKKSWDHPVIDENNELYECLLIINRLCYVLYKRDIQQKGRDFGLTV</sequence>
<feature type="domain" description="Mab-21-like HhH/H2TH-like" evidence="2">
    <location>
        <begin position="352"/>
        <end position="421"/>
    </location>
</feature>
<dbReference type="PANTHER" id="PTHR10656">
    <property type="entry name" value="CELL FATE DETERMINING PROTEIN MAB21-RELATED"/>
    <property type="match status" value="1"/>
</dbReference>
<gene>
    <name evidence="3" type="ORF">OVA965_LOCUS17073</name>
    <name evidence="4" type="ORF">TMI583_LOCUS17084</name>
</gene>
<comment type="similarity">
    <text evidence="1">Belongs to the mab-21 family.</text>
</comment>
<evidence type="ECO:0000313" key="5">
    <source>
        <dbReference type="Proteomes" id="UP000677228"/>
    </source>
</evidence>
<dbReference type="Proteomes" id="UP000682733">
    <property type="component" value="Unassembled WGS sequence"/>
</dbReference>
<dbReference type="AlphaFoldDB" id="A0A8S2E2N4"/>
<dbReference type="Gene3D" id="1.10.1410.40">
    <property type="match status" value="1"/>
</dbReference>
<proteinExistence type="inferred from homology"/>
<dbReference type="InterPro" id="IPR046906">
    <property type="entry name" value="Mab-21_HhH/H2TH-like"/>
</dbReference>
<dbReference type="Pfam" id="PF20266">
    <property type="entry name" value="Mab-21_C"/>
    <property type="match status" value="1"/>
</dbReference>
<name>A0A8S2E2N4_9BILA</name>
<evidence type="ECO:0000259" key="2">
    <source>
        <dbReference type="Pfam" id="PF20266"/>
    </source>
</evidence>
<reference evidence="3" key="1">
    <citation type="submission" date="2021-02" db="EMBL/GenBank/DDBJ databases">
        <authorList>
            <person name="Nowell W R."/>
        </authorList>
    </citation>
    <scope>NUCLEOTIDE SEQUENCE</scope>
</reference>
<dbReference type="EMBL" id="CAJNOK010008089">
    <property type="protein sequence ID" value="CAF1053813.1"/>
    <property type="molecule type" value="Genomic_DNA"/>
</dbReference>
<evidence type="ECO:0000313" key="4">
    <source>
        <dbReference type="EMBL" id="CAF3820304.1"/>
    </source>
</evidence>
<dbReference type="Proteomes" id="UP000677228">
    <property type="component" value="Unassembled WGS sequence"/>
</dbReference>
<organism evidence="3 5">
    <name type="scientific">Didymodactylos carnosus</name>
    <dbReference type="NCBI Taxonomy" id="1234261"/>
    <lineage>
        <taxon>Eukaryota</taxon>
        <taxon>Metazoa</taxon>
        <taxon>Spiralia</taxon>
        <taxon>Gnathifera</taxon>
        <taxon>Rotifera</taxon>
        <taxon>Eurotatoria</taxon>
        <taxon>Bdelloidea</taxon>
        <taxon>Philodinida</taxon>
        <taxon>Philodinidae</taxon>
        <taxon>Didymodactylos</taxon>
    </lineage>
</organism>
<comment type="caution">
    <text evidence="3">The sequence shown here is derived from an EMBL/GenBank/DDBJ whole genome shotgun (WGS) entry which is preliminary data.</text>
</comment>
<accession>A0A8S2E2N4</accession>
<dbReference type="EMBL" id="CAJOBA010008103">
    <property type="protein sequence ID" value="CAF3820304.1"/>
    <property type="molecule type" value="Genomic_DNA"/>
</dbReference>
<protein>
    <recommendedName>
        <fullName evidence="2">Mab-21-like HhH/H2TH-like domain-containing protein</fullName>
    </recommendedName>
</protein>
<evidence type="ECO:0000313" key="3">
    <source>
        <dbReference type="EMBL" id="CAF1053813.1"/>
    </source>
</evidence>
<evidence type="ECO:0000256" key="1">
    <source>
        <dbReference type="ARBA" id="ARBA00008307"/>
    </source>
</evidence>
<dbReference type="PANTHER" id="PTHR10656:SF42">
    <property type="entry name" value="CYCLIC GMP-AMP SYNTHASE-LIKE PROTEIN-RELATED"/>
    <property type="match status" value="1"/>
</dbReference>